<sequence length="178" mass="20589">MKQIEDESDRPDTTVEELVAVPLKTSELEKTVLVRALLSGSERNSLVEFLRQNRDMFAWSHNDMPGIKPEHACHRLNIDPNYPLVRQKPRRFAPEKNRAINKEVEKLLKNDLIMECTYPHWVSNPVVVKKKNEDDRTCIDFTNLNKACLKDSFPLPKIDQMVDATTGFARMSFLDAYS</sequence>
<dbReference type="InterPro" id="IPR053134">
    <property type="entry name" value="RNA-dir_DNA_polymerase"/>
</dbReference>
<dbReference type="AlphaFoldDB" id="A0A2P5FDD0"/>
<dbReference type="InterPro" id="IPR043502">
    <property type="entry name" value="DNA/RNA_pol_sf"/>
</dbReference>
<dbReference type="SUPFAM" id="SSF56672">
    <property type="entry name" value="DNA/RNA polymerases"/>
    <property type="match status" value="1"/>
</dbReference>
<accession>A0A2P5FDD0</accession>
<comment type="caution">
    <text evidence="1">The sequence shown here is derived from an EMBL/GenBank/DDBJ whole genome shotgun (WGS) entry which is preliminary data.</text>
</comment>
<dbReference type="PANTHER" id="PTHR24559">
    <property type="entry name" value="TRANSPOSON TY3-I GAG-POL POLYPROTEIN"/>
    <property type="match status" value="1"/>
</dbReference>
<dbReference type="InParanoid" id="A0A2P5FDD0"/>
<feature type="non-terminal residue" evidence="1">
    <location>
        <position position="178"/>
    </location>
</feature>
<dbReference type="PANTHER" id="PTHR24559:SF431">
    <property type="entry name" value="RNA-DIRECTED DNA POLYMERASE HOMOLOG"/>
    <property type="match status" value="1"/>
</dbReference>
<protein>
    <submittedName>
        <fullName evidence="1">Uncharacterized protein</fullName>
    </submittedName>
</protein>
<dbReference type="OrthoDB" id="1166063at2759"/>
<dbReference type="STRING" id="63057.A0A2P5FDD0"/>
<reference evidence="2" key="1">
    <citation type="submission" date="2016-06" db="EMBL/GenBank/DDBJ databases">
        <title>Parallel loss of symbiosis genes in relatives of nitrogen-fixing non-legume Parasponia.</title>
        <authorList>
            <person name="Van Velzen R."/>
            <person name="Holmer R."/>
            <person name="Bu F."/>
            <person name="Rutten L."/>
            <person name="Van Zeijl A."/>
            <person name="Liu W."/>
            <person name="Santuari L."/>
            <person name="Cao Q."/>
            <person name="Sharma T."/>
            <person name="Shen D."/>
            <person name="Roswanjaya Y."/>
            <person name="Wardhani T."/>
            <person name="Kalhor M.S."/>
            <person name="Jansen J."/>
            <person name="Van den Hoogen J."/>
            <person name="Gungor B."/>
            <person name="Hartog M."/>
            <person name="Hontelez J."/>
            <person name="Verver J."/>
            <person name="Yang W.-C."/>
            <person name="Schijlen E."/>
            <person name="Repin R."/>
            <person name="Schilthuizen M."/>
            <person name="Schranz E."/>
            <person name="Heidstra R."/>
            <person name="Miyata K."/>
            <person name="Fedorova E."/>
            <person name="Kohlen W."/>
            <person name="Bisseling T."/>
            <person name="Smit S."/>
            <person name="Geurts R."/>
        </authorList>
    </citation>
    <scope>NUCLEOTIDE SEQUENCE [LARGE SCALE GENOMIC DNA]</scope>
    <source>
        <strain evidence="2">cv. RG33-2</strain>
    </source>
</reference>
<organism evidence="1 2">
    <name type="scientific">Trema orientale</name>
    <name type="common">Charcoal tree</name>
    <name type="synonym">Celtis orientalis</name>
    <dbReference type="NCBI Taxonomy" id="63057"/>
    <lineage>
        <taxon>Eukaryota</taxon>
        <taxon>Viridiplantae</taxon>
        <taxon>Streptophyta</taxon>
        <taxon>Embryophyta</taxon>
        <taxon>Tracheophyta</taxon>
        <taxon>Spermatophyta</taxon>
        <taxon>Magnoliopsida</taxon>
        <taxon>eudicotyledons</taxon>
        <taxon>Gunneridae</taxon>
        <taxon>Pentapetalae</taxon>
        <taxon>rosids</taxon>
        <taxon>fabids</taxon>
        <taxon>Rosales</taxon>
        <taxon>Cannabaceae</taxon>
        <taxon>Trema</taxon>
    </lineage>
</organism>
<gene>
    <name evidence="1" type="ORF">TorRG33x02_083240</name>
</gene>
<dbReference type="Proteomes" id="UP000237000">
    <property type="component" value="Unassembled WGS sequence"/>
</dbReference>
<proteinExistence type="predicted"/>
<evidence type="ECO:0000313" key="1">
    <source>
        <dbReference type="EMBL" id="PON95801.1"/>
    </source>
</evidence>
<dbReference type="EMBL" id="JXTC01000042">
    <property type="protein sequence ID" value="PON95801.1"/>
    <property type="molecule type" value="Genomic_DNA"/>
</dbReference>
<evidence type="ECO:0000313" key="2">
    <source>
        <dbReference type="Proteomes" id="UP000237000"/>
    </source>
</evidence>
<name>A0A2P5FDD0_TREOI</name>
<dbReference type="Gene3D" id="3.10.10.10">
    <property type="entry name" value="HIV Type 1 Reverse Transcriptase, subunit A, domain 1"/>
    <property type="match status" value="1"/>
</dbReference>
<keyword evidence="2" id="KW-1185">Reference proteome</keyword>